<feature type="binding site" evidence="7">
    <location>
        <position position="92"/>
    </location>
    <ligand>
        <name>ATP</name>
        <dbReference type="ChEBI" id="CHEBI:30616"/>
    </ligand>
</feature>
<dbReference type="InterPro" id="IPR011009">
    <property type="entry name" value="Kinase-like_dom_sf"/>
</dbReference>
<dbReference type="AlphaFoldDB" id="A0A225E0Q9"/>
<evidence type="ECO:0000256" key="6">
    <source>
        <dbReference type="ARBA" id="ARBA00022840"/>
    </source>
</evidence>
<dbReference type="InterPro" id="IPR017441">
    <property type="entry name" value="Protein_kinase_ATP_BS"/>
</dbReference>
<evidence type="ECO:0000256" key="8">
    <source>
        <dbReference type="SAM" id="MobiDB-lite"/>
    </source>
</evidence>
<dbReference type="FunFam" id="1.10.510.10:FF:000021">
    <property type="entry name" value="Serine/threonine protein kinase"/>
    <property type="match status" value="1"/>
</dbReference>
<dbReference type="OrthoDB" id="6111975at2"/>
<dbReference type="SUPFAM" id="SSF56436">
    <property type="entry name" value="C-type lectin-like"/>
    <property type="match status" value="1"/>
</dbReference>
<dbReference type="PANTHER" id="PTHR43289:SF6">
    <property type="entry name" value="SERINE_THREONINE-PROTEIN KINASE NEKL-3"/>
    <property type="match status" value="1"/>
</dbReference>
<dbReference type="InterPro" id="IPR016187">
    <property type="entry name" value="CTDL_fold"/>
</dbReference>
<keyword evidence="3" id="KW-0808">Transferase</keyword>
<keyword evidence="2 10" id="KW-0723">Serine/threonine-protein kinase</keyword>
<dbReference type="Pfam" id="PF00069">
    <property type="entry name" value="Pkinase"/>
    <property type="match status" value="1"/>
</dbReference>
<dbReference type="InterPro" id="IPR005532">
    <property type="entry name" value="SUMF_dom"/>
</dbReference>
<dbReference type="Proteomes" id="UP000214646">
    <property type="component" value="Unassembled WGS sequence"/>
</dbReference>
<name>A0A225E0Q9_9BACT</name>
<gene>
    <name evidence="10" type="ORF">FRUB_03185</name>
</gene>
<evidence type="ECO:0000313" key="10">
    <source>
        <dbReference type="EMBL" id="OWK43586.1"/>
    </source>
</evidence>
<feature type="compositionally biased region" description="Polar residues" evidence="8">
    <location>
        <begin position="390"/>
        <end position="406"/>
    </location>
</feature>
<dbReference type="CDD" id="cd14014">
    <property type="entry name" value="STKc_PknB_like"/>
    <property type="match status" value="1"/>
</dbReference>
<evidence type="ECO:0000256" key="7">
    <source>
        <dbReference type="PROSITE-ProRule" id="PRU10141"/>
    </source>
</evidence>
<dbReference type="EMBL" id="NIDE01000004">
    <property type="protein sequence ID" value="OWK43586.1"/>
    <property type="molecule type" value="Genomic_DNA"/>
</dbReference>
<proteinExistence type="predicted"/>
<dbReference type="RefSeq" id="WP_088254404.1">
    <property type="nucleotide sequence ID" value="NZ_NIDE01000004.1"/>
</dbReference>
<dbReference type="InterPro" id="IPR042095">
    <property type="entry name" value="SUMF_sf"/>
</dbReference>
<evidence type="ECO:0000256" key="2">
    <source>
        <dbReference type="ARBA" id="ARBA00022527"/>
    </source>
</evidence>
<evidence type="ECO:0000256" key="3">
    <source>
        <dbReference type="ARBA" id="ARBA00022679"/>
    </source>
</evidence>
<comment type="caution">
    <text evidence="10">The sequence shown here is derived from an EMBL/GenBank/DDBJ whole genome shotgun (WGS) entry which is preliminary data.</text>
</comment>
<keyword evidence="11" id="KW-1185">Reference proteome</keyword>
<dbReference type="InterPro" id="IPR008271">
    <property type="entry name" value="Ser/Thr_kinase_AS"/>
</dbReference>
<evidence type="ECO:0000256" key="4">
    <source>
        <dbReference type="ARBA" id="ARBA00022741"/>
    </source>
</evidence>
<feature type="region of interest" description="Disordered" evidence="8">
    <location>
        <begin position="390"/>
        <end position="412"/>
    </location>
</feature>
<dbReference type="PANTHER" id="PTHR43289">
    <property type="entry name" value="MITOGEN-ACTIVATED PROTEIN KINASE KINASE KINASE 20-RELATED"/>
    <property type="match status" value="1"/>
</dbReference>
<accession>A0A225E0Q9</accession>
<dbReference type="PROSITE" id="PS50011">
    <property type="entry name" value="PROTEIN_KINASE_DOM"/>
    <property type="match status" value="1"/>
</dbReference>
<dbReference type="InterPro" id="IPR000719">
    <property type="entry name" value="Prot_kinase_dom"/>
</dbReference>
<feature type="region of interest" description="Disordered" evidence="8">
    <location>
        <begin position="1"/>
        <end position="53"/>
    </location>
</feature>
<evidence type="ECO:0000256" key="1">
    <source>
        <dbReference type="ARBA" id="ARBA00012513"/>
    </source>
</evidence>
<dbReference type="Gene3D" id="1.10.510.10">
    <property type="entry name" value="Transferase(Phosphotransferase) domain 1"/>
    <property type="match status" value="1"/>
</dbReference>
<evidence type="ECO:0000259" key="9">
    <source>
        <dbReference type="PROSITE" id="PS50011"/>
    </source>
</evidence>
<dbReference type="Gene3D" id="3.30.200.20">
    <property type="entry name" value="Phosphorylase Kinase, domain 1"/>
    <property type="match status" value="1"/>
</dbReference>
<organism evidence="10 11">
    <name type="scientific">Fimbriiglobus ruber</name>
    <dbReference type="NCBI Taxonomy" id="1908690"/>
    <lineage>
        <taxon>Bacteria</taxon>
        <taxon>Pseudomonadati</taxon>
        <taxon>Planctomycetota</taxon>
        <taxon>Planctomycetia</taxon>
        <taxon>Gemmatales</taxon>
        <taxon>Gemmataceae</taxon>
        <taxon>Fimbriiglobus</taxon>
    </lineage>
</organism>
<dbReference type="Gene3D" id="3.90.1580.10">
    <property type="entry name" value="paralog of FGE (formylglycine-generating enzyme)"/>
    <property type="match status" value="1"/>
</dbReference>
<dbReference type="SUPFAM" id="SSF56112">
    <property type="entry name" value="Protein kinase-like (PK-like)"/>
    <property type="match status" value="1"/>
</dbReference>
<keyword evidence="5 10" id="KW-0418">Kinase</keyword>
<feature type="domain" description="Protein kinase" evidence="9">
    <location>
        <begin position="63"/>
        <end position="323"/>
    </location>
</feature>
<sequence>MQDDAHLFSSDKPSSAVIAPHNPLTKRTSVISGYGHTKSSDEEVPEEFLSPPRPTQTLKLGHFDVLETIGQGGFGVVVKAFDQRLLRIVAIKLMTAEGSTSPARKRFVREARAAAAVRHENVVQVYAVEEQPTPHLVMEYVPGGSLQQLLDRTGPLDVRETLRIGAQIAQGLAAAHAIGLVHRDIKPANVLLEKGDRPQAKLTDFGLARAADDASLTQSGFVLGTPMYMSPEQARGDQLDHRADIYSLGSVLYVMLTGRPPFRALNTLAVLKRVAEDKPRPIQEIIPEVPSWLCDIISKLHAKNPAERFQSASEVAEVLSTCLTELQQGRPVRLTATKQPRRKIVATAAVCAVAIGLVGLAGFAINQPNGHGAQNSSGVGDVANPADTTVAQSTEVQTPLTPTSNAGRIKPKGKYTNRFGMEFVKIPAGTSVLSGTNEYPNPKSVTFSSDFYLGTFEVTQEEWDRIFGPGHNPSRYSRNGTQKSAVVNVPDDALKRFPVDGLSWEMCQEFLKQLNRQDPQSGWVYRLPLSNEWEYACRGGPGRTHEELALNFHLTSDSHVLRPDQANFSASGLNRPCPVGSYDPNRLGLYDMHGNVFEICEDVVVQRDGTYCPMRGGFWHDSAVNCQAKTRNGAGITWCIDGAGMRVALVPKGPVGRP</sequence>
<dbReference type="GO" id="GO:0005524">
    <property type="term" value="F:ATP binding"/>
    <property type="evidence" value="ECO:0007669"/>
    <property type="project" value="UniProtKB-UniRule"/>
</dbReference>
<dbReference type="GO" id="GO:0004674">
    <property type="term" value="F:protein serine/threonine kinase activity"/>
    <property type="evidence" value="ECO:0007669"/>
    <property type="project" value="UniProtKB-KW"/>
</dbReference>
<dbReference type="EC" id="2.7.11.1" evidence="1"/>
<evidence type="ECO:0000256" key="5">
    <source>
        <dbReference type="ARBA" id="ARBA00022777"/>
    </source>
</evidence>
<protein>
    <recommendedName>
        <fullName evidence="1">non-specific serine/threonine protein kinase</fullName>
        <ecNumber evidence="1">2.7.11.1</ecNumber>
    </recommendedName>
</protein>
<dbReference type="SMART" id="SM00220">
    <property type="entry name" value="S_TKc"/>
    <property type="match status" value="1"/>
</dbReference>
<evidence type="ECO:0000313" key="11">
    <source>
        <dbReference type="Proteomes" id="UP000214646"/>
    </source>
</evidence>
<reference evidence="11" key="1">
    <citation type="submission" date="2017-06" db="EMBL/GenBank/DDBJ databases">
        <title>Genome analysis of Fimbriiglobus ruber SP5, the first member of the order Planctomycetales with confirmed chitinolytic capability.</title>
        <authorList>
            <person name="Ravin N.V."/>
            <person name="Rakitin A.L."/>
            <person name="Ivanova A.A."/>
            <person name="Beletsky A.V."/>
            <person name="Kulichevskaya I.S."/>
            <person name="Mardanov A.V."/>
            <person name="Dedysh S.N."/>
        </authorList>
    </citation>
    <scope>NUCLEOTIDE SEQUENCE [LARGE SCALE GENOMIC DNA]</scope>
    <source>
        <strain evidence="11">SP5</strain>
    </source>
</reference>
<keyword evidence="6 7" id="KW-0067">ATP-binding</keyword>
<dbReference type="PROSITE" id="PS00108">
    <property type="entry name" value="PROTEIN_KINASE_ST"/>
    <property type="match status" value="1"/>
</dbReference>
<dbReference type="PROSITE" id="PS00107">
    <property type="entry name" value="PROTEIN_KINASE_ATP"/>
    <property type="match status" value="1"/>
</dbReference>
<dbReference type="Pfam" id="PF03781">
    <property type="entry name" value="FGE-sulfatase"/>
    <property type="match status" value="1"/>
</dbReference>
<keyword evidence="4 7" id="KW-0547">Nucleotide-binding</keyword>